<dbReference type="CDD" id="cd05467">
    <property type="entry name" value="CBM20"/>
    <property type="match status" value="1"/>
</dbReference>
<dbReference type="InterPro" id="IPR029063">
    <property type="entry name" value="SAM-dependent_MTases_sf"/>
</dbReference>
<keyword evidence="6" id="KW-1133">Transmembrane helix</keyword>
<evidence type="ECO:0000256" key="5">
    <source>
        <dbReference type="SAM" id="MobiDB-lite"/>
    </source>
</evidence>
<organism evidence="8 9">
    <name type="scientific">Porphyridium purpureum</name>
    <name type="common">Red alga</name>
    <name type="synonym">Porphyridium cruentum</name>
    <dbReference type="NCBI Taxonomy" id="35688"/>
    <lineage>
        <taxon>Eukaryota</taxon>
        <taxon>Rhodophyta</taxon>
        <taxon>Bangiophyceae</taxon>
        <taxon>Porphyridiales</taxon>
        <taxon>Porphyridiaceae</taxon>
        <taxon>Porphyridium</taxon>
    </lineage>
</organism>
<dbReference type="InterPro" id="IPR011610">
    <property type="entry name" value="SAM_mthyl_Trfase_ML2640-like"/>
</dbReference>
<dbReference type="Pfam" id="PF00686">
    <property type="entry name" value="CBM_20"/>
    <property type="match status" value="1"/>
</dbReference>
<dbReference type="NCBIfam" id="TIGR00027">
    <property type="entry name" value="mthyl_TIGR00027"/>
    <property type="match status" value="1"/>
</dbReference>
<name>A0A5J4YUU4_PORPP</name>
<dbReference type="PROSITE" id="PS51166">
    <property type="entry name" value="CBM20"/>
    <property type="match status" value="1"/>
</dbReference>
<dbReference type="PANTHER" id="PTHR43619">
    <property type="entry name" value="S-ADENOSYL-L-METHIONINE-DEPENDENT METHYLTRANSFERASE YKTD-RELATED"/>
    <property type="match status" value="1"/>
</dbReference>
<reference evidence="9" key="1">
    <citation type="journal article" date="2019" name="Nat. Commun.">
        <title>Expansion of phycobilisome linker gene families in mesophilic red algae.</title>
        <authorList>
            <person name="Lee J."/>
            <person name="Kim D."/>
            <person name="Bhattacharya D."/>
            <person name="Yoon H.S."/>
        </authorList>
    </citation>
    <scope>NUCLEOTIDE SEQUENCE [LARGE SCALE GENOMIC DNA]</scope>
    <source>
        <strain evidence="9">CCMP 1328</strain>
    </source>
</reference>
<evidence type="ECO:0000313" key="8">
    <source>
        <dbReference type="EMBL" id="KAA8495271.1"/>
    </source>
</evidence>
<dbReference type="InterPro" id="IPR013784">
    <property type="entry name" value="Carb-bd-like_fold"/>
</dbReference>
<accession>A0A5J4YUU4</accession>
<evidence type="ECO:0000256" key="1">
    <source>
        <dbReference type="ARBA" id="ARBA00008138"/>
    </source>
</evidence>
<dbReference type="InterPro" id="IPR002044">
    <property type="entry name" value="CBM20"/>
</dbReference>
<keyword evidence="2 8" id="KW-0489">Methyltransferase</keyword>
<keyword evidence="3 8" id="KW-0808">Transferase</keyword>
<feature type="compositionally biased region" description="Polar residues" evidence="5">
    <location>
        <begin position="475"/>
        <end position="485"/>
    </location>
</feature>
<dbReference type="EMBL" id="VRMN01000003">
    <property type="protein sequence ID" value="KAA8495271.1"/>
    <property type="molecule type" value="Genomic_DNA"/>
</dbReference>
<dbReference type="OrthoDB" id="5933at2759"/>
<feature type="region of interest" description="Disordered" evidence="5">
    <location>
        <begin position="467"/>
        <end position="533"/>
    </location>
</feature>
<feature type="transmembrane region" description="Helical" evidence="6">
    <location>
        <begin position="6"/>
        <end position="28"/>
    </location>
</feature>
<dbReference type="PANTHER" id="PTHR43619:SF2">
    <property type="entry name" value="S-ADENOSYL-L-METHIONINE-DEPENDENT METHYLTRANSFERASES SUPERFAMILY PROTEIN"/>
    <property type="match status" value="1"/>
</dbReference>
<evidence type="ECO:0000256" key="3">
    <source>
        <dbReference type="ARBA" id="ARBA00022679"/>
    </source>
</evidence>
<dbReference type="GO" id="GO:2001070">
    <property type="term" value="F:starch binding"/>
    <property type="evidence" value="ECO:0007669"/>
    <property type="project" value="InterPro"/>
</dbReference>
<dbReference type="SMART" id="SM01065">
    <property type="entry name" value="CBM_2"/>
    <property type="match status" value="1"/>
</dbReference>
<dbReference type="GO" id="GO:0032259">
    <property type="term" value="P:methylation"/>
    <property type="evidence" value="ECO:0007669"/>
    <property type="project" value="UniProtKB-KW"/>
</dbReference>
<feature type="coiled-coil region" evidence="4">
    <location>
        <begin position="545"/>
        <end position="587"/>
    </location>
</feature>
<dbReference type="Proteomes" id="UP000324585">
    <property type="component" value="Unassembled WGS sequence"/>
</dbReference>
<dbReference type="AlphaFoldDB" id="A0A5J4YUU4"/>
<proteinExistence type="inferred from homology"/>
<evidence type="ECO:0000256" key="2">
    <source>
        <dbReference type="ARBA" id="ARBA00022603"/>
    </source>
</evidence>
<evidence type="ECO:0000259" key="7">
    <source>
        <dbReference type="PROSITE" id="PS51166"/>
    </source>
</evidence>
<protein>
    <submittedName>
        <fullName evidence="8">Putative S-adenosyl-L-methionine-dependent methyltransferase MAV-4444</fullName>
    </submittedName>
</protein>
<evidence type="ECO:0000256" key="6">
    <source>
        <dbReference type="SAM" id="Phobius"/>
    </source>
</evidence>
<dbReference type="InterPro" id="IPR007213">
    <property type="entry name" value="Ppm1/Ppm2/Tcmp"/>
</dbReference>
<dbReference type="InterPro" id="IPR013783">
    <property type="entry name" value="Ig-like_fold"/>
</dbReference>
<sequence>MGIQSGAGVAAAVCCSALCGYVLIEYAVRGVQKARHRRERERRYAVVSSAKLVASWRALESERMDALLHDEFAEKLAGPAALQRAKRRQLELAQSATAPGSHASSQAAGSRIVVRSKYFDEWIVHAMRENPAICQVVMLGAGMDARAFRLPSLHDAVVFELDLPEIIREKTRVLREEYAQGMPPLPRCRAVIRIPCDLCHSSWARSLILSGFNPARPSLWVMEGLLYYLPEGAVVRLLENVADLSAPGSRMIASMVLELSAREKSATASAAVVQPGSSPSMVPPAVERAATMIEMTCHYVQDLFAAYEYYPSSFAKYPPIADYLIDKYERASDHLLDIYNSTVDVLNVEALPYLCKTGDGGLVAQDKRTVDLKLSQHFQWACPNPSSFIASFGLEAERVTKLGDSEANYGRIAPSKSSKTVYVTFFRAPLHPAVAEHRDSRPKLPDGSATGFLDFSVHDSDCEASQISEAQSSSRAPNATASNGRGTALVDDKRQRSPSRLVGTGEGGSGLGVADDLEDDRHSAGGDSFMAPPSEREISQMVSQLNTVENMLRVLTAEREEEKRRMLEKQEQQEEEARIRARKSVREKVGYYESLTGPRTSSSRTAAALSPVAADTAEESTSLSLSDTAAKSGVSLAGLRVQTKLQHPSLILNGSELRMVGNIPQLGTWSARDAPALFAHAKRNDLLMLEVELTSGDFYLEYKYVVVSKNGEVYWEKGPNRFCEVGAEETLVLNDVTRF</sequence>
<dbReference type="Gene3D" id="2.60.40.10">
    <property type="entry name" value="Immunoglobulins"/>
    <property type="match status" value="1"/>
</dbReference>
<keyword evidence="9" id="KW-1185">Reference proteome</keyword>
<keyword evidence="6" id="KW-0812">Transmembrane</keyword>
<dbReference type="Gene3D" id="3.40.50.150">
    <property type="entry name" value="Vaccinia Virus protein VP39"/>
    <property type="match status" value="1"/>
</dbReference>
<comment type="similarity">
    <text evidence="1">Belongs to the UPF0677 family.</text>
</comment>
<keyword evidence="4" id="KW-0175">Coiled coil</keyword>
<dbReference type="Pfam" id="PF04072">
    <property type="entry name" value="LCM"/>
    <property type="match status" value="1"/>
</dbReference>
<feature type="domain" description="CBM20" evidence="7">
    <location>
        <begin position="633"/>
        <end position="739"/>
    </location>
</feature>
<evidence type="ECO:0000313" key="9">
    <source>
        <dbReference type="Proteomes" id="UP000324585"/>
    </source>
</evidence>
<comment type="caution">
    <text evidence="8">The sequence shown here is derived from an EMBL/GenBank/DDBJ whole genome shotgun (WGS) entry which is preliminary data.</text>
</comment>
<evidence type="ECO:0000256" key="4">
    <source>
        <dbReference type="SAM" id="Coils"/>
    </source>
</evidence>
<dbReference type="SUPFAM" id="SSF53335">
    <property type="entry name" value="S-adenosyl-L-methionine-dependent methyltransferases"/>
    <property type="match status" value="1"/>
</dbReference>
<gene>
    <name evidence="8" type="ORF">FVE85_1426</name>
</gene>
<dbReference type="GO" id="GO:0008168">
    <property type="term" value="F:methyltransferase activity"/>
    <property type="evidence" value="ECO:0007669"/>
    <property type="project" value="UniProtKB-KW"/>
</dbReference>
<keyword evidence="6" id="KW-0472">Membrane</keyword>
<dbReference type="SUPFAM" id="SSF49452">
    <property type="entry name" value="Starch-binding domain-like"/>
    <property type="match status" value="1"/>
</dbReference>